<accession>A0A561R969</accession>
<comment type="caution">
    <text evidence="6">The sequence shown here is derived from an EMBL/GenBank/DDBJ whole genome shotgun (WGS) entry which is preliminary data.</text>
</comment>
<comment type="similarity">
    <text evidence="2">Belongs to the bacterial solute-binding protein 2 family.</text>
</comment>
<dbReference type="AlphaFoldDB" id="A0A561R969"/>
<evidence type="ECO:0000313" key="6">
    <source>
        <dbReference type="EMBL" id="TWF59134.1"/>
    </source>
</evidence>
<dbReference type="PANTHER" id="PTHR46847:SF3">
    <property type="entry name" value="GALACTOFURANOSE-BINDING PROTEIN YTFQ"/>
    <property type="match status" value="1"/>
</dbReference>
<comment type="subcellular location">
    <subcellularLocation>
        <location evidence="1">Cell envelope</location>
    </subcellularLocation>
</comment>
<dbReference type="RefSeq" id="WP_246690663.1">
    <property type="nucleotide sequence ID" value="NZ_VIWP01000001.1"/>
</dbReference>
<feature type="domain" description="Periplasmic binding protein" evidence="5">
    <location>
        <begin position="57"/>
        <end position="316"/>
    </location>
</feature>
<dbReference type="PANTHER" id="PTHR46847">
    <property type="entry name" value="D-ALLOSE-BINDING PERIPLASMIC PROTEIN-RELATED"/>
    <property type="match status" value="1"/>
</dbReference>
<name>A0A561R969_9HYPH</name>
<sequence length="377" mass="40548">MKAKKILSVAAILLFAGTSIGSADTYKGVPRTFLFNPSMDVCLKDTAEYKKNGPYVIGFSNAGLGDSWRVVMLHSMEKAAAEHKDQIKQLLITDAGHDDAKQVSDIQDLTSRGVDLLIVSANTEQAVDPAVTRAMEQGIPVVMVDRRVSSDNFVTFVTASDAMMGRLFAQWIVEKLNGKGNIVILGGQAGSSPNEQRVKAAMQVLDQYPDIKILDTVYSDWSPVKGKQVMQAVIAKYGKNINAVLSTHGLQTPGSIEAFLEAGFKPGEIPPHTTSDVNGPMQLALKNKVPMLEVGYPPAMGGTAIQVALNVLGGKKVPCTYEINAQIATTDGDETPSIRPDLHIKDMVMPNAPPDMLVTGGMGPDYNPSTFKIDYPQ</sequence>
<protein>
    <submittedName>
        <fullName evidence="6">Monosaccharide ABC transporter substrate-binding protein (CUT2 family)</fullName>
    </submittedName>
</protein>
<dbReference type="SUPFAM" id="SSF53822">
    <property type="entry name" value="Periplasmic binding protein-like I"/>
    <property type="match status" value="1"/>
</dbReference>
<dbReference type="InterPro" id="IPR025997">
    <property type="entry name" value="SBP_2_dom"/>
</dbReference>
<dbReference type="Gene3D" id="3.40.50.2300">
    <property type="match status" value="2"/>
</dbReference>
<feature type="chain" id="PRO_5021707921" evidence="4">
    <location>
        <begin position="24"/>
        <end position="377"/>
    </location>
</feature>
<evidence type="ECO:0000256" key="4">
    <source>
        <dbReference type="SAM" id="SignalP"/>
    </source>
</evidence>
<evidence type="ECO:0000256" key="2">
    <source>
        <dbReference type="ARBA" id="ARBA00007639"/>
    </source>
</evidence>
<dbReference type="Pfam" id="PF13407">
    <property type="entry name" value="Peripla_BP_4"/>
    <property type="match status" value="1"/>
</dbReference>
<evidence type="ECO:0000313" key="7">
    <source>
        <dbReference type="Proteomes" id="UP000320653"/>
    </source>
</evidence>
<evidence type="ECO:0000256" key="3">
    <source>
        <dbReference type="ARBA" id="ARBA00022729"/>
    </source>
</evidence>
<dbReference type="CDD" id="cd19996">
    <property type="entry name" value="PBP1_ABC_sugar_binding-like"/>
    <property type="match status" value="1"/>
</dbReference>
<evidence type="ECO:0000259" key="5">
    <source>
        <dbReference type="Pfam" id="PF13407"/>
    </source>
</evidence>
<organism evidence="6 7">
    <name type="scientific">Neorhizobium alkalisoli</name>
    <dbReference type="NCBI Taxonomy" id="528178"/>
    <lineage>
        <taxon>Bacteria</taxon>
        <taxon>Pseudomonadati</taxon>
        <taxon>Pseudomonadota</taxon>
        <taxon>Alphaproteobacteria</taxon>
        <taxon>Hyphomicrobiales</taxon>
        <taxon>Rhizobiaceae</taxon>
        <taxon>Rhizobium/Agrobacterium group</taxon>
        <taxon>Neorhizobium</taxon>
    </lineage>
</organism>
<reference evidence="6 7" key="1">
    <citation type="submission" date="2019-06" db="EMBL/GenBank/DDBJ databases">
        <title>Sorghum-associated microbial communities from plants grown in Nebraska, USA.</title>
        <authorList>
            <person name="Schachtman D."/>
        </authorList>
    </citation>
    <scope>NUCLEOTIDE SEQUENCE [LARGE SCALE GENOMIC DNA]</scope>
    <source>
        <strain evidence="6 7">1225</strain>
    </source>
</reference>
<dbReference type="GO" id="GO:0030313">
    <property type="term" value="C:cell envelope"/>
    <property type="evidence" value="ECO:0007669"/>
    <property type="project" value="UniProtKB-SubCell"/>
</dbReference>
<evidence type="ECO:0000256" key="1">
    <source>
        <dbReference type="ARBA" id="ARBA00004196"/>
    </source>
</evidence>
<dbReference type="EMBL" id="VIWP01000001">
    <property type="protein sequence ID" value="TWF59134.1"/>
    <property type="molecule type" value="Genomic_DNA"/>
</dbReference>
<keyword evidence="7" id="KW-1185">Reference proteome</keyword>
<dbReference type="InterPro" id="IPR028082">
    <property type="entry name" value="Peripla_BP_I"/>
</dbReference>
<feature type="signal peptide" evidence="4">
    <location>
        <begin position="1"/>
        <end position="23"/>
    </location>
</feature>
<dbReference type="Proteomes" id="UP000320653">
    <property type="component" value="Unassembled WGS sequence"/>
</dbReference>
<proteinExistence type="inferred from homology"/>
<gene>
    <name evidence="6" type="ORF">FHW37_101940</name>
</gene>
<dbReference type="GO" id="GO:0030246">
    <property type="term" value="F:carbohydrate binding"/>
    <property type="evidence" value="ECO:0007669"/>
    <property type="project" value="UniProtKB-ARBA"/>
</dbReference>
<keyword evidence="3 4" id="KW-0732">Signal</keyword>